<name>A0A0C2HLU7_9BACT</name>
<gene>
    <name evidence="2" type="ORF">GFER_05715</name>
</gene>
<dbReference type="AlphaFoldDB" id="A0A0C2HLU7"/>
<dbReference type="EMBL" id="JWJD01000001">
    <property type="protein sequence ID" value="KIH78081.1"/>
    <property type="molecule type" value="Genomic_DNA"/>
</dbReference>
<keyword evidence="1" id="KW-0732">Signal</keyword>
<evidence type="ECO:0008006" key="4">
    <source>
        <dbReference type="Google" id="ProtNLM"/>
    </source>
</evidence>
<reference evidence="2 3" key="1">
    <citation type="submission" date="2014-12" db="EMBL/GenBank/DDBJ databases">
        <title>Genomes of Geoalkalibacter ferrihydriticus and Geoalkalibacter subterraneus, two haloalkaliphilic metal-reducing members of the Geobacteraceae.</title>
        <authorList>
            <person name="Badalamenti J.P."/>
            <person name="Torres C.I."/>
            <person name="Krajmalnik-Brown R."/>
            <person name="Bond D.R."/>
        </authorList>
    </citation>
    <scope>NUCLEOTIDE SEQUENCE [LARGE SCALE GENOMIC DNA]</scope>
    <source>
        <strain evidence="2 3">DSM 17813</strain>
    </source>
</reference>
<organism evidence="2 3">
    <name type="scientific">Geoalkalibacter ferrihydriticus DSM 17813</name>
    <dbReference type="NCBI Taxonomy" id="1121915"/>
    <lineage>
        <taxon>Bacteria</taxon>
        <taxon>Pseudomonadati</taxon>
        <taxon>Thermodesulfobacteriota</taxon>
        <taxon>Desulfuromonadia</taxon>
        <taxon>Desulfuromonadales</taxon>
        <taxon>Geoalkalibacteraceae</taxon>
        <taxon>Geoalkalibacter</taxon>
    </lineage>
</organism>
<evidence type="ECO:0000313" key="2">
    <source>
        <dbReference type="EMBL" id="KIH78081.1"/>
    </source>
</evidence>
<evidence type="ECO:0000313" key="3">
    <source>
        <dbReference type="Proteomes" id="UP000035068"/>
    </source>
</evidence>
<dbReference type="PROSITE" id="PS51257">
    <property type="entry name" value="PROKAR_LIPOPROTEIN"/>
    <property type="match status" value="1"/>
</dbReference>
<accession>A0A0C2HLU7</accession>
<dbReference type="RefSeq" id="WP_040096857.1">
    <property type="nucleotide sequence ID" value="NZ_JWJD01000001.1"/>
</dbReference>
<comment type="caution">
    <text evidence="2">The sequence shown here is derived from an EMBL/GenBank/DDBJ whole genome shotgun (WGS) entry which is preliminary data.</text>
</comment>
<sequence>MTSRFMMLICLLVLLAGCPPRPDPAPSGAGSVAVPGAPTTLEDQIVDGPLPGCVDAFEMVGQTLTLPMTLTLDAGGVIDRVGVVAVGGTYVFSTRPVNPLNCASLSEVPSVGPITVNFGFNYLGDFSRVNPLCINGSSIDFTAFSVTGSPLDILVENAAREQIWRETDREVAERFHGMLNGTPFPATASVRCVNWIDLATLP</sequence>
<feature type="signal peptide" evidence="1">
    <location>
        <begin position="1"/>
        <end position="25"/>
    </location>
</feature>
<feature type="chain" id="PRO_5002161828" description="Lipoprotein" evidence="1">
    <location>
        <begin position="26"/>
        <end position="202"/>
    </location>
</feature>
<proteinExistence type="predicted"/>
<evidence type="ECO:0000256" key="1">
    <source>
        <dbReference type="SAM" id="SignalP"/>
    </source>
</evidence>
<keyword evidence="3" id="KW-1185">Reference proteome</keyword>
<protein>
    <recommendedName>
        <fullName evidence="4">Lipoprotein</fullName>
    </recommendedName>
</protein>
<dbReference type="Proteomes" id="UP000035068">
    <property type="component" value="Unassembled WGS sequence"/>
</dbReference>